<evidence type="ECO:0000313" key="3">
    <source>
        <dbReference type="Proteomes" id="UP000298424"/>
    </source>
</evidence>
<proteinExistence type="predicted"/>
<sequence>MLVGAILALTWVILGFWAFLFVALSMLVGALVGRVVDGRLDLGSLIGVFQGKRSSS</sequence>
<keyword evidence="1" id="KW-0472">Membrane</keyword>
<keyword evidence="1" id="KW-1133">Transmembrane helix</keyword>
<dbReference type="InterPro" id="IPR018730">
    <property type="entry name" value="DUF2273"/>
</dbReference>
<dbReference type="EMBL" id="SOGT01000019">
    <property type="protein sequence ID" value="TFD22840.1"/>
    <property type="molecule type" value="Genomic_DNA"/>
</dbReference>
<accession>A0A4R8Z7X9</accession>
<name>A0A4R8Z7X9_9MICO</name>
<protein>
    <submittedName>
        <fullName evidence="2">DUF2273 domain-containing protein</fullName>
    </submittedName>
</protein>
<gene>
    <name evidence="2" type="ORF">E3T27_16220</name>
</gene>
<dbReference type="Proteomes" id="UP000298424">
    <property type="component" value="Unassembled WGS sequence"/>
</dbReference>
<organism evidence="2 3">
    <name type="scientific">Cryobacterium lyxosi</name>
    <dbReference type="NCBI Taxonomy" id="1259228"/>
    <lineage>
        <taxon>Bacteria</taxon>
        <taxon>Bacillati</taxon>
        <taxon>Actinomycetota</taxon>
        <taxon>Actinomycetes</taxon>
        <taxon>Micrococcales</taxon>
        <taxon>Microbacteriaceae</taxon>
        <taxon>Cryobacterium</taxon>
    </lineage>
</organism>
<keyword evidence="1" id="KW-0812">Transmembrane</keyword>
<evidence type="ECO:0000313" key="2">
    <source>
        <dbReference type="EMBL" id="TFD22840.1"/>
    </source>
</evidence>
<evidence type="ECO:0000256" key="1">
    <source>
        <dbReference type="SAM" id="Phobius"/>
    </source>
</evidence>
<comment type="caution">
    <text evidence="2">The sequence shown here is derived from an EMBL/GenBank/DDBJ whole genome shotgun (WGS) entry which is preliminary data.</text>
</comment>
<feature type="transmembrane region" description="Helical" evidence="1">
    <location>
        <begin position="6"/>
        <end position="32"/>
    </location>
</feature>
<dbReference type="AlphaFoldDB" id="A0A4R8Z7X9"/>
<keyword evidence="3" id="KW-1185">Reference proteome</keyword>
<dbReference type="OrthoDB" id="4570571at2"/>
<reference evidence="2 3" key="1">
    <citation type="submission" date="2019-03" db="EMBL/GenBank/DDBJ databases">
        <title>Genomics of glacier-inhabiting Cryobacterium strains.</title>
        <authorList>
            <person name="Liu Q."/>
            <person name="Xin Y.-H."/>
        </authorList>
    </citation>
    <scope>NUCLEOTIDE SEQUENCE [LARGE SCALE GENOMIC DNA]</scope>
    <source>
        <strain evidence="2 3">TMT1-1</strain>
    </source>
</reference>
<dbReference type="Pfam" id="PF10031">
    <property type="entry name" value="DUF2273"/>
    <property type="match status" value="1"/>
</dbReference>